<name>A0AAD4GNC9_BOLED</name>
<dbReference type="GO" id="GO:0004497">
    <property type="term" value="F:monooxygenase activity"/>
    <property type="evidence" value="ECO:0007669"/>
    <property type="project" value="TreeGrafter"/>
</dbReference>
<dbReference type="PANTHER" id="PTHR43539">
    <property type="entry name" value="FLAVIN-BINDING MONOOXYGENASE-LIKE PROTEIN (AFU_ORTHOLOGUE AFUA_4G09220)"/>
    <property type="match status" value="1"/>
</dbReference>
<keyword evidence="3" id="KW-1185">Reference proteome</keyword>
<evidence type="ECO:0000313" key="3">
    <source>
        <dbReference type="Proteomes" id="UP001194468"/>
    </source>
</evidence>
<dbReference type="PRINTS" id="PR00469">
    <property type="entry name" value="PNDRDTASEII"/>
</dbReference>
<organism evidence="2 3">
    <name type="scientific">Boletus edulis BED1</name>
    <dbReference type="NCBI Taxonomy" id="1328754"/>
    <lineage>
        <taxon>Eukaryota</taxon>
        <taxon>Fungi</taxon>
        <taxon>Dikarya</taxon>
        <taxon>Basidiomycota</taxon>
        <taxon>Agaricomycotina</taxon>
        <taxon>Agaricomycetes</taxon>
        <taxon>Agaricomycetidae</taxon>
        <taxon>Boletales</taxon>
        <taxon>Boletineae</taxon>
        <taxon>Boletaceae</taxon>
        <taxon>Boletoideae</taxon>
        <taxon>Boletus</taxon>
    </lineage>
</organism>
<protein>
    <recommendedName>
        <fullName evidence="4">FAD/NAD(P)-binding domain-containing protein</fullName>
    </recommendedName>
</protein>
<dbReference type="Pfam" id="PF13738">
    <property type="entry name" value="Pyr_redox_3"/>
    <property type="match status" value="1"/>
</dbReference>
<dbReference type="AlphaFoldDB" id="A0AAD4GNC9"/>
<keyword evidence="1" id="KW-0560">Oxidoreductase</keyword>
<dbReference type="PANTHER" id="PTHR43539:SF68">
    <property type="entry name" value="FLAVIN-BINDING MONOOXYGENASE-LIKE PROTEIN (AFU_ORTHOLOGUE AFUA_4G09220)"/>
    <property type="match status" value="1"/>
</dbReference>
<reference evidence="2" key="2">
    <citation type="journal article" date="2020" name="Nat. Commun.">
        <title>Large-scale genome sequencing of mycorrhizal fungi provides insights into the early evolution of symbiotic traits.</title>
        <authorList>
            <person name="Miyauchi S."/>
            <person name="Kiss E."/>
            <person name="Kuo A."/>
            <person name="Drula E."/>
            <person name="Kohler A."/>
            <person name="Sanchez-Garcia M."/>
            <person name="Morin E."/>
            <person name="Andreopoulos B."/>
            <person name="Barry K.W."/>
            <person name="Bonito G."/>
            <person name="Buee M."/>
            <person name="Carver A."/>
            <person name="Chen C."/>
            <person name="Cichocki N."/>
            <person name="Clum A."/>
            <person name="Culley D."/>
            <person name="Crous P.W."/>
            <person name="Fauchery L."/>
            <person name="Girlanda M."/>
            <person name="Hayes R.D."/>
            <person name="Keri Z."/>
            <person name="LaButti K."/>
            <person name="Lipzen A."/>
            <person name="Lombard V."/>
            <person name="Magnuson J."/>
            <person name="Maillard F."/>
            <person name="Murat C."/>
            <person name="Nolan M."/>
            <person name="Ohm R.A."/>
            <person name="Pangilinan J."/>
            <person name="Pereira M.F."/>
            <person name="Perotto S."/>
            <person name="Peter M."/>
            <person name="Pfister S."/>
            <person name="Riley R."/>
            <person name="Sitrit Y."/>
            <person name="Stielow J.B."/>
            <person name="Szollosi G."/>
            <person name="Zifcakova L."/>
            <person name="Stursova M."/>
            <person name="Spatafora J.W."/>
            <person name="Tedersoo L."/>
            <person name="Vaario L.M."/>
            <person name="Yamada A."/>
            <person name="Yan M."/>
            <person name="Wang P."/>
            <person name="Xu J."/>
            <person name="Bruns T."/>
            <person name="Baldrian P."/>
            <person name="Vilgalys R."/>
            <person name="Dunand C."/>
            <person name="Henrissat B."/>
            <person name="Grigoriev I.V."/>
            <person name="Hibbett D."/>
            <person name="Nagy L.G."/>
            <person name="Martin F.M."/>
        </authorList>
    </citation>
    <scope>NUCLEOTIDE SEQUENCE</scope>
    <source>
        <strain evidence="2">BED1</strain>
    </source>
</reference>
<dbReference type="Proteomes" id="UP001194468">
    <property type="component" value="Unassembled WGS sequence"/>
</dbReference>
<dbReference type="GO" id="GO:0050660">
    <property type="term" value="F:flavin adenine dinucleotide binding"/>
    <property type="evidence" value="ECO:0007669"/>
    <property type="project" value="TreeGrafter"/>
</dbReference>
<evidence type="ECO:0000256" key="1">
    <source>
        <dbReference type="ARBA" id="ARBA00023002"/>
    </source>
</evidence>
<dbReference type="Gene3D" id="3.50.50.60">
    <property type="entry name" value="FAD/NAD(P)-binding domain"/>
    <property type="match status" value="2"/>
</dbReference>
<evidence type="ECO:0000313" key="2">
    <source>
        <dbReference type="EMBL" id="KAF8452589.1"/>
    </source>
</evidence>
<dbReference type="InterPro" id="IPR050982">
    <property type="entry name" value="Auxin_biosynth/cation_transpt"/>
</dbReference>
<proteinExistence type="predicted"/>
<dbReference type="EMBL" id="WHUW01000001">
    <property type="protein sequence ID" value="KAF8452589.1"/>
    <property type="molecule type" value="Genomic_DNA"/>
</dbReference>
<reference evidence="2" key="1">
    <citation type="submission" date="2019-10" db="EMBL/GenBank/DDBJ databases">
        <authorList>
            <consortium name="DOE Joint Genome Institute"/>
            <person name="Kuo A."/>
            <person name="Miyauchi S."/>
            <person name="Kiss E."/>
            <person name="Drula E."/>
            <person name="Kohler A."/>
            <person name="Sanchez-Garcia M."/>
            <person name="Andreopoulos B."/>
            <person name="Barry K.W."/>
            <person name="Bonito G."/>
            <person name="Buee M."/>
            <person name="Carver A."/>
            <person name="Chen C."/>
            <person name="Cichocki N."/>
            <person name="Clum A."/>
            <person name="Culley D."/>
            <person name="Crous P.W."/>
            <person name="Fauchery L."/>
            <person name="Girlanda M."/>
            <person name="Hayes R."/>
            <person name="Keri Z."/>
            <person name="LaButti K."/>
            <person name="Lipzen A."/>
            <person name="Lombard V."/>
            <person name="Magnuson J."/>
            <person name="Maillard F."/>
            <person name="Morin E."/>
            <person name="Murat C."/>
            <person name="Nolan M."/>
            <person name="Ohm R."/>
            <person name="Pangilinan J."/>
            <person name="Pereira M."/>
            <person name="Perotto S."/>
            <person name="Peter M."/>
            <person name="Riley R."/>
            <person name="Sitrit Y."/>
            <person name="Stielow B."/>
            <person name="Szollosi G."/>
            <person name="Zifcakova L."/>
            <person name="Stursova M."/>
            <person name="Spatafora J.W."/>
            <person name="Tedersoo L."/>
            <person name="Vaario L.-M."/>
            <person name="Yamada A."/>
            <person name="Yan M."/>
            <person name="Wang P."/>
            <person name="Xu J."/>
            <person name="Bruns T."/>
            <person name="Baldrian P."/>
            <person name="Vilgalys R."/>
            <person name="Henrissat B."/>
            <person name="Grigoriev I.V."/>
            <person name="Hibbett D."/>
            <person name="Nagy L.G."/>
            <person name="Martin F.M."/>
        </authorList>
    </citation>
    <scope>NUCLEOTIDE SEQUENCE</scope>
    <source>
        <strain evidence="2">BED1</strain>
    </source>
</reference>
<evidence type="ECO:0008006" key="4">
    <source>
        <dbReference type="Google" id="ProtNLM"/>
    </source>
</evidence>
<dbReference type="SUPFAM" id="SSF51905">
    <property type="entry name" value="FAD/NAD(P)-binding domain"/>
    <property type="match status" value="2"/>
</dbReference>
<gene>
    <name evidence="2" type="ORF">L210DRAFT_977687</name>
</gene>
<comment type="caution">
    <text evidence="2">The sequence shown here is derived from an EMBL/GenBank/DDBJ whole genome shotgun (WGS) entry which is preliminary data.</text>
</comment>
<dbReference type="InterPro" id="IPR036188">
    <property type="entry name" value="FAD/NAD-bd_sf"/>
</dbReference>
<accession>A0AAD4GNC9</accession>
<sequence length="609" mass="67524">MANSNATPFDCPTLQHLNVDPSTIDTASPLELSNKWLSAFEASVSNEEIDSLVLLFHEHGFWKDILTLTWDMRTIRGHPSIKRILDARLAATGLSAFQLIKDEIRGPMIIKPLPDLVFIRFCFDFETKHGKGIAVAFLVSTSNGTWKAWSLLTRLGSLKAYPEKIGALRSRLSHHESWEDQRRQEIEFDEGDPTVLVIGAGHCGLEVAARLTYLGVPTLVIDRNQRVGDNWRTRYKTLCLHDTIWSNRMPYLDFPETWPVNCPASKLGNWLESYATILDLNVWLSSSIMSTSFHQETRTWQVSVNRGGRTRSMTVKHLIFATGFGGGFPKMPDIPGKEIYRGSALHSTQFTSAAEYKGKKVIVVGACNSAHDIAHDLSNHGCDVTMIQRSPTYVISKEAVELALGERYNDHFPIEFVDILSAALPFATFKCLQQASVARTANGIDKELLGNLARAGFQTYLGPDGAGLFPLIFEKGGGLYINTGASQEIIKGAIKVRSSPAIRRFTEGGVELEDETKLEGDVVVFATGFGDIRMSIEEICGPDVATKVGKVWGLDAEGELQGIWRRTGHPRLWIAMANLARSRFHSLHLALQIIAIEEGIVQDRDICTG</sequence>